<dbReference type="PATRIC" id="fig|1433287.3.peg.887"/>
<reference evidence="1 2" key="1">
    <citation type="submission" date="2013-12" db="EMBL/GenBank/DDBJ databases">
        <title>Annotation of the Mannheimia varigena USDA-ARS-USMARC-1296 complete genome.</title>
        <authorList>
            <person name="Harhay G.P."/>
            <person name="Clawson M.L."/>
            <person name="Murray R.W."/>
            <person name="Lubbers B.V."/>
            <person name="Heaton M.P."/>
            <person name="Chitko-Mckown C.G."/>
            <person name="Harhay D.M."/>
            <person name="Smith T.P.L."/>
        </authorList>
    </citation>
    <scope>NUCLEOTIDE SEQUENCE [LARGE SCALE GENOMIC DNA]</scope>
    <source>
        <strain evidence="1 2">USDA-ARS-USMARC-1296</strain>
    </source>
</reference>
<evidence type="ECO:0000313" key="2">
    <source>
        <dbReference type="Proteomes" id="UP000066995"/>
    </source>
</evidence>
<dbReference type="Pfam" id="PF07105">
    <property type="entry name" value="DUF1367"/>
    <property type="match status" value="2"/>
</dbReference>
<dbReference type="HOGENOM" id="CLU_096415_0_0_6"/>
<name>W0QDW0_9PAST</name>
<dbReference type="KEGG" id="mvi:X808_8900"/>
<dbReference type="RefSeq" id="WP_025217144.1">
    <property type="nucleotide sequence ID" value="NZ_CP006943.1"/>
</dbReference>
<dbReference type="AlphaFoldDB" id="W0QDW0"/>
<proteinExistence type="predicted"/>
<gene>
    <name evidence="1" type="ORF">X808_8900</name>
</gene>
<sequence length="150" mass="18166">MAKYQMMKLPGGVLAPLNDDEAERLKSFQNHEQYEIEIKRQRNPAFHRKVFAFFNFCFECWSTDKTEWQYFDERTQFEKFRKDLTIMAGFFNKIYNIRGELRLEAKSLKYSEMEQDEFEACYNALINAAIKHIFNNTRDENTINQLYSFF</sequence>
<evidence type="ECO:0008006" key="3">
    <source>
        <dbReference type="Google" id="ProtNLM"/>
    </source>
</evidence>
<keyword evidence="2" id="KW-1185">Reference proteome</keyword>
<dbReference type="EMBL" id="CP006943">
    <property type="protein sequence ID" value="AHG75413.1"/>
    <property type="molecule type" value="Genomic_DNA"/>
</dbReference>
<dbReference type="eggNOG" id="ENOG502ZBQQ">
    <property type="taxonomic scope" value="Bacteria"/>
</dbReference>
<protein>
    <recommendedName>
        <fullName evidence="3">DUF1367 family protein</fullName>
    </recommendedName>
</protein>
<evidence type="ECO:0000313" key="1">
    <source>
        <dbReference type="EMBL" id="AHG75413.1"/>
    </source>
</evidence>
<dbReference type="InterPro" id="IPR009797">
    <property type="entry name" value="DUF1367"/>
</dbReference>
<dbReference type="OrthoDB" id="1442247at2"/>
<dbReference type="Proteomes" id="UP000066995">
    <property type="component" value="Chromosome"/>
</dbReference>
<organism evidence="1 2">
    <name type="scientific">Mannheimia varigena USDA-ARS-USMARC-1296</name>
    <dbReference type="NCBI Taxonomy" id="1433287"/>
    <lineage>
        <taxon>Bacteria</taxon>
        <taxon>Pseudomonadati</taxon>
        <taxon>Pseudomonadota</taxon>
        <taxon>Gammaproteobacteria</taxon>
        <taxon>Pasteurellales</taxon>
        <taxon>Pasteurellaceae</taxon>
        <taxon>Mannheimia</taxon>
    </lineage>
</organism>
<dbReference type="STRING" id="1433287.X808_8900"/>
<accession>W0QDW0</accession>